<organism evidence="7 8">
    <name type="scientific">Xylaria bambusicola</name>
    <dbReference type="NCBI Taxonomy" id="326684"/>
    <lineage>
        <taxon>Eukaryota</taxon>
        <taxon>Fungi</taxon>
        <taxon>Dikarya</taxon>
        <taxon>Ascomycota</taxon>
        <taxon>Pezizomycotina</taxon>
        <taxon>Sordariomycetes</taxon>
        <taxon>Xylariomycetidae</taxon>
        <taxon>Xylariales</taxon>
        <taxon>Xylariaceae</taxon>
        <taxon>Xylaria</taxon>
    </lineage>
</organism>
<dbReference type="GO" id="GO:0016705">
    <property type="term" value="F:oxidoreductase activity, acting on paired donors, with incorporation or reduction of molecular oxygen"/>
    <property type="evidence" value="ECO:0007669"/>
    <property type="project" value="InterPro"/>
</dbReference>
<name>A0AAN7UTJ3_9PEZI</name>
<evidence type="ECO:0008006" key="9">
    <source>
        <dbReference type="Google" id="ProtNLM"/>
    </source>
</evidence>
<evidence type="ECO:0000256" key="1">
    <source>
        <dbReference type="ARBA" id="ARBA00001971"/>
    </source>
</evidence>
<comment type="similarity">
    <text evidence="2">Belongs to the cytochrome P450 family.</text>
</comment>
<evidence type="ECO:0000256" key="5">
    <source>
        <dbReference type="ARBA" id="ARBA00023004"/>
    </source>
</evidence>
<dbReference type="InterPro" id="IPR036396">
    <property type="entry name" value="Cyt_P450_sf"/>
</dbReference>
<proteinExistence type="inferred from homology"/>
<dbReference type="SUPFAM" id="SSF48264">
    <property type="entry name" value="Cytochrome P450"/>
    <property type="match status" value="1"/>
</dbReference>
<dbReference type="PANTHER" id="PTHR24287">
    <property type="entry name" value="P450, PUTATIVE (EUROFUNG)-RELATED"/>
    <property type="match status" value="1"/>
</dbReference>
<comment type="caution">
    <text evidence="7">The sequence shown here is derived from an EMBL/GenBank/DDBJ whole genome shotgun (WGS) entry which is preliminary data.</text>
</comment>
<dbReference type="PANTHER" id="PTHR24287:SF19">
    <property type="entry name" value="CYTOCHROME P450"/>
    <property type="match status" value="1"/>
</dbReference>
<evidence type="ECO:0000256" key="6">
    <source>
        <dbReference type="ARBA" id="ARBA00023033"/>
    </source>
</evidence>
<dbReference type="GO" id="GO:0005506">
    <property type="term" value="F:iron ion binding"/>
    <property type="evidence" value="ECO:0007669"/>
    <property type="project" value="InterPro"/>
</dbReference>
<protein>
    <recommendedName>
        <fullName evidence="9">Cytochrome P450</fullName>
    </recommendedName>
</protein>
<dbReference type="EMBL" id="JAWHQM010000026">
    <property type="protein sequence ID" value="KAK5632733.1"/>
    <property type="molecule type" value="Genomic_DNA"/>
</dbReference>
<keyword evidence="5" id="KW-0408">Iron</keyword>
<keyword evidence="4" id="KW-0560">Oxidoreductase</keyword>
<keyword evidence="3" id="KW-0479">Metal-binding</keyword>
<dbReference type="InterPro" id="IPR047146">
    <property type="entry name" value="Cyt_P450_E_CYP52_fungi"/>
</dbReference>
<dbReference type="Gene3D" id="1.10.630.10">
    <property type="entry name" value="Cytochrome P450"/>
    <property type="match status" value="1"/>
</dbReference>
<evidence type="ECO:0000256" key="3">
    <source>
        <dbReference type="ARBA" id="ARBA00022723"/>
    </source>
</evidence>
<keyword evidence="8" id="KW-1185">Reference proteome</keyword>
<reference evidence="7 8" key="1">
    <citation type="submission" date="2023-10" db="EMBL/GenBank/DDBJ databases">
        <title>Draft genome sequence of Xylaria bambusicola isolate GMP-LS, the root and basal stem rot pathogen of sugarcane in Indonesia.</title>
        <authorList>
            <person name="Selvaraj P."/>
            <person name="Muralishankar V."/>
            <person name="Muruganantham S."/>
            <person name="Sp S."/>
            <person name="Haryani S."/>
            <person name="Lau K.J.X."/>
            <person name="Naqvi N.I."/>
        </authorList>
    </citation>
    <scope>NUCLEOTIDE SEQUENCE [LARGE SCALE GENOMIC DNA]</scope>
    <source>
        <strain evidence="7">GMP-LS</strain>
    </source>
</reference>
<accession>A0AAN7UTJ3</accession>
<dbReference type="Proteomes" id="UP001305414">
    <property type="component" value="Unassembled WGS sequence"/>
</dbReference>
<evidence type="ECO:0000313" key="7">
    <source>
        <dbReference type="EMBL" id="KAK5632733.1"/>
    </source>
</evidence>
<evidence type="ECO:0000256" key="4">
    <source>
        <dbReference type="ARBA" id="ARBA00023002"/>
    </source>
</evidence>
<dbReference type="InterPro" id="IPR001128">
    <property type="entry name" value="Cyt_P450"/>
</dbReference>
<comment type="cofactor">
    <cofactor evidence="1">
        <name>heme</name>
        <dbReference type="ChEBI" id="CHEBI:30413"/>
    </cofactor>
</comment>
<dbReference type="Pfam" id="PF00067">
    <property type="entry name" value="p450"/>
    <property type="match status" value="1"/>
</dbReference>
<gene>
    <name evidence="7" type="ORF">RRF57_008447</name>
</gene>
<dbReference type="GO" id="GO:0020037">
    <property type="term" value="F:heme binding"/>
    <property type="evidence" value="ECO:0007669"/>
    <property type="project" value="InterPro"/>
</dbReference>
<keyword evidence="6" id="KW-0503">Monooxygenase</keyword>
<dbReference type="AlphaFoldDB" id="A0AAN7UTJ3"/>
<sequence length="165" mass="18647">MLGEPLGLLLETGSETAAKLRRAFNDSQKGVILRIILGKLALIVPDPSFYSSCQYIRNLVKNLLEKSQKDPESYSGNRKTLLQLLTQDIGDPIGLHDHIVQLLLAAGDTTGNLLSFTFFTLARRPDVWAKLRQDVIEHYCEPLTIESVKKMTYVRDVLRECEFLN</sequence>
<dbReference type="GO" id="GO:0004497">
    <property type="term" value="F:monooxygenase activity"/>
    <property type="evidence" value="ECO:0007669"/>
    <property type="project" value="UniProtKB-KW"/>
</dbReference>
<evidence type="ECO:0000256" key="2">
    <source>
        <dbReference type="ARBA" id="ARBA00010617"/>
    </source>
</evidence>
<evidence type="ECO:0000313" key="8">
    <source>
        <dbReference type="Proteomes" id="UP001305414"/>
    </source>
</evidence>